<dbReference type="Proteomes" id="UP000000263">
    <property type="component" value="Chromosome"/>
</dbReference>
<dbReference type="Pfam" id="PF01882">
    <property type="entry name" value="DUF58"/>
    <property type="match status" value="1"/>
</dbReference>
<sequence>MHALRPIALVALALLLFVAAHGTGIDLFFQLSYLLVGIVIVAYLWAWLNLRGLSVRREVFTHRAQVGDVVRERMTLVNHWFLPKLWIEVIDRSNLPDHSAGFVAYLPGYDQRRQVIRTTCTMRGKFRLGPVTLVSSDLLGLFRFQRDIPGDNEILVYPRTVPLPGFVLPGAELPGGQDLRRRTYHVTPNVAAIRDYQPGDGFNRIHWRSTARLGRLMVKEFELDPTAEVYVALDMHEYVQQAWRPVERTSGRQFRRTTESTEEYAVHAAASIARHVLEQNRAVGLIAWGQRREVIPPEREARQLYKILEALAELRAYGSASLAEVLSAENARFGRNCTLVVITPSLDERWVTGVQHLRYRGVRIVAILIDAESFGGGRSNESIRGRLAELRVPTCVWQRGQPLTTALAQTAAMGLHHAGAPHARPS</sequence>
<reference evidence="3 4" key="1">
    <citation type="submission" date="2007-08" db="EMBL/GenBank/DDBJ databases">
        <title>Complete sequence of Roseiflexus castenholzii DSM 13941.</title>
        <authorList>
            <consortium name="US DOE Joint Genome Institute"/>
            <person name="Copeland A."/>
            <person name="Lucas S."/>
            <person name="Lapidus A."/>
            <person name="Barry K."/>
            <person name="Glavina del Rio T."/>
            <person name="Dalin E."/>
            <person name="Tice H."/>
            <person name="Pitluck S."/>
            <person name="Thompson L.S."/>
            <person name="Brettin T."/>
            <person name="Bruce D."/>
            <person name="Detter J.C."/>
            <person name="Han C."/>
            <person name="Tapia R."/>
            <person name="Schmutz J."/>
            <person name="Larimer F."/>
            <person name="Land M."/>
            <person name="Hauser L."/>
            <person name="Kyrpides N."/>
            <person name="Mikhailova N."/>
            <person name="Bryant D.A."/>
            <person name="Hanada S."/>
            <person name="Tsukatani Y."/>
            <person name="Richardson P."/>
        </authorList>
    </citation>
    <scope>NUCLEOTIDE SEQUENCE [LARGE SCALE GENOMIC DNA]</scope>
    <source>
        <strain evidence="4">DSM 13941 / HLO8</strain>
    </source>
</reference>
<dbReference type="STRING" id="383372.Rcas_2888"/>
<evidence type="ECO:0000259" key="2">
    <source>
        <dbReference type="Pfam" id="PF01882"/>
    </source>
</evidence>
<evidence type="ECO:0000313" key="4">
    <source>
        <dbReference type="Proteomes" id="UP000000263"/>
    </source>
</evidence>
<gene>
    <name evidence="3" type="ordered locus">Rcas_2888</name>
</gene>
<dbReference type="RefSeq" id="WP_012121374.1">
    <property type="nucleotide sequence ID" value="NC_009767.1"/>
</dbReference>
<name>A7NN18_ROSCS</name>
<protein>
    <recommendedName>
        <fullName evidence="2">DUF58 domain-containing protein</fullName>
    </recommendedName>
</protein>
<feature type="domain" description="DUF58" evidence="2">
    <location>
        <begin position="193"/>
        <end position="367"/>
    </location>
</feature>
<keyword evidence="1" id="KW-0472">Membrane</keyword>
<organism evidence="3 4">
    <name type="scientific">Roseiflexus castenholzii (strain DSM 13941 / HLO8)</name>
    <dbReference type="NCBI Taxonomy" id="383372"/>
    <lineage>
        <taxon>Bacteria</taxon>
        <taxon>Bacillati</taxon>
        <taxon>Chloroflexota</taxon>
        <taxon>Chloroflexia</taxon>
        <taxon>Chloroflexales</taxon>
        <taxon>Roseiflexineae</taxon>
        <taxon>Roseiflexaceae</taxon>
        <taxon>Roseiflexus</taxon>
    </lineage>
</organism>
<feature type="transmembrane region" description="Helical" evidence="1">
    <location>
        <begin position="32"/>
        <end position="50"/>
    </location>
</feature>
<dbReference type="InterPro" id="IPR036465">
    <property type="entry name" value="vWFA_dom_sf"/>
</dbReference>
<keyword evidence="1" id="KW-1133">Transmembrane helix</keyword>
<accession>A7NN18</accession>
<evidence type="ECO:0000313" key="3">
    <source>
        <dbReference type="EMBL" id="ABU58950.1"/>
    </source>
</evidence>
<dbReference type="PANTHER" id="PTHR34351:SF2">
    <property type="entry name" value="DUF58 DOMAIN-CONTAINING PROTEIN"/>
    <property type="match status" value="1"/>
</dbReference>
<dbReference type="InterPro" id="IPR002881">
    <property type="entry name" value="DUF58"/>
</dbReference>
<dbReference type="HOGENOM" id="CLU_026152_3_0_0"/>
<evidence type="ECO:0000256" key="1">
    <source>
        <dbReference type="SAM" id="Phobius"/>
    </source>
</evidence>
<dbReference type="KEGG" id="rca:Rcas_2888"/>
<dbReference type="eggNOG" id="COG1721">
    <property type="taxonomic scope" value="Bacteria"/>
</dbReference>
<dbReference type="AlphaFoldDB" id="A7NN18"/>
<keyword evidence="4" id="KW-1185">Reference proteome</keyword>
<dbReference type="SUPFAM" id="SSF53300">
    <property type="entry name" value="vWA-like"/>
    <property type="match status" value="1"/>
</dbReference>
<proteinExistence type="predicted"/>
<dbReference type="PANTHER" id="PTHR34351">
    <property type="entry name" value="SLR1927 PROTEIN-RELATED"/>
    <property type="match status" value="1"/>
</dbReference>
<dbReference type="EMBL" id="CP000804">
    <property type="protein sequence ID" value="ABU58950.1"/>
    <property type="molecule type" value="Genomic_DNA"/>
</dbReference>
<keyword evidence="1" id="KW-0812">Transmembrane</keyword>